<dbReference type="PANTHER" id="PTHR30212">
    <property type="entry name" value="PROTEIN YIIM"/>
    <property type="match status" value="1"/>
</dbReference>
<evidence type="ECO:0000256" key="1">
    <source>
        <dbReference type="SAM" id="MobiDB-lite"/>
    </source>
</evidence>
<keyword evidence="4" id="KW-1185">Reference proteome</keyword>
<dbReference type="InterPro" id="IPR011037">
    <property type="entry name" value="Pyrv_Knase-like_insert_dom_sf"/>
</dbReference>
<dbReference type="PANTHER" id="PTHR30212:SF2">
    <property type="entry name" value="PROTEIN YIIM"/>
    <property type="match status" value="1"/>
</dbReference>
<proteinExistence type="predicted"/>
<dbReference type="Pfam" id="PF03473">
    <property type="entry name" value="MOSC"/>
    <property type="match status" value="1"/>
</dbReference>
<dbReference type="SUPFAM" id="SSF50800">
    <property type="entry name" value="PK beta-barrel domain-like"/>
    <property type="match status" value="1"/>
</dbReference>
<evidence type="ECO:0000313" key="4">
    <source>
        <dbReference type="Proteomes" id="UP000644020"/>
    </source>
</evidence>
<dbReference type="GO" id="GO:0030170">
    <property type="term" value="F:pyridoxal phosphate binding"/>
    <property type="evidence" value="ECO:0007669"/>
    <property type="project" value="InterPro"/>
</dbReference>
<reference evidence="3" key="1">
    <citation type="journal article" date="2014" name="Int. J. Syst. Evol. Microbiol.">
        <title>Complete genome sequence of Corynebacterium casei LMG S-19264T (=DSM 44701T), isolated from a smear-ripened cheese.</title>
        <authorList>
            <consortium name="US DOE Joint Genome Institute (JGI-PGF)"/>
            <person name="Walter F."/>
            <person name="Albersmeier A."/>
            <person name="Kalinowski J."/>
            <person name="Ruckert C."/>
        </authorList>
    </citation>
    <scope>NUCLEOTIDE SEQUENCE</scope>
    <source>
        <strain evidence="3">JCM 4518</strain>
    </source>
</reference>
<dbReference type="EMBL" id="BMUL01000001">
    <property type="protein sequence ID" value="GHA66384.1"/>
    <property type="molecule type" value="Genomic_DNA"/>
</dbReference>
<protein>
    <submittedName>
        <fullName evidence="3">Sulfurase</fullName>
    </submittedName>
</protein>
<dbReference type="Proteomes" id="UP000644020">
    <property type="component" value="Unassembled WGS sequence"/>
</dbReference>
<feature type="domain" description="MOSC" evidence="2">
    <location>
        <begin position="40"/>
        <end position="189"/>
    </location>
</feature>
<feature type="region of interest" description="Disordered" evidence="1">
    <location>
        <begin position="233"/>
        <end position="256"/>
    </location>
</feature>
<feature type="compositionally biased region" description="Basic and acidic residues" evidence="1">
    <location>
        <begin position="236"/>
        <end position="256"/>
    </location>
</feature>
<dbReference type="GO" id="GO:0030151">
    <property type="term" value="F:molybdenum ion binding"/>
    <property type="evidence" value="ECO:0007669"/>
    <property type="project" value="InterPro"/>
</dbReference>
<reference evidence="3" key="2">
    <citation type="submission" date="2020-09" db="EMBL/GenBank/DDBJ databases">
        <authorList>
            <person name="Sun Q."/>
            <person name="Ohkuma M."/>
        </authorList>
    </citation>
    <scope>NUCLEOTIDE SEQUENCE</scope>
    <source>
        <strain evidence="3">JCM 4518</strain>
    </source>
</reference>
<evidence type="ECO:0000259" key="2">
    <source>
        <dbReference type="PROSITE" id="PS51340"/>
    </source>
</evidence>
<gene>
    <name evidence="3" type="ORF">GCM10010305_05410</name>
</gene>
<sequence>MKGWWASYAAPMTLLSVNVGRAKRVDYTDAASGMTGIDKRPVDGPVRIETPGPNGVGASGVAGDTVCDLRFHGGADRAVYAFAREDLDRWERELGGPLPNGAFGENLTTSGLDVNGALIGERWRIGGTVVLEVTGGRIPCRTFQGHLAERGVDAQGWVRRFTRAQAGPGALLRVIEPGEVRAGDPVEVLSRPDHDVTVALLHRAATTERELLPRTLVAAAWMESGLLALARRHAEKHTGEDAGERGGEGRETSSGD</sequence>
<organism evidence="3 4">
    <name type="scientific">Streptomyces termitum</name>
    <dbReference type="NCBI Taxonomy" id="67368"/>
    <lineage>
        <taxon>Bacteria</taxon>
        <taxon>Bacillati</taxon>
        <taxon>Actinomycetota</taxon>
        <taxon>Actinomycetes</taxon>
        <taxon>Kitasatosporales</taxon>
        <taxon>Streptomycetaceae</taxon>
        <taxon>Streptomyces</taxon>
    </lineage>
</organism>
<dbReference type="InterPro" id="IPR052353">
    <property type="entry name" value="Benzoxazolinone_Detox_Enz"/>
</dbReference>
<accession>A0A918W5E0</accession>
<name>A0A918W5E0_9ACTN</name>
<dbReference type="PROSITE" id="PS51340">
    <property type="entry name" value="MOSC"/>
    <property type="match status" value="1"/>
</dbReference>
<evidence type="ECO:0000313" key="3">
    <source>
        <dbReference type="EMBL" id="GHA66384.1"/>
    </source>
</evidence>
<dbReference type="GO" id="GO:0003824">
    <property type="term" value="F:catalytic activity"/>
    <property type="evidence" value="ECO:0007669"/>
    <property type="project" value="InterPro"/>
</dbReference>
<dbReference type="AlphaFoldDB" id="A0A918W5E0"/>
<dbReference type="InterPro" id="IPR005302">
    <property type="entry name" value="MoCF_Sase_C"/>
</dbReference>
<dbReference type="Gene3D" id="2.40.33.20">
    <property type="entry name" value="PK beta-barrel domain-like"/>
    <property type="match status" value="1"/>
</dbReference>
<comment type="caution">
    <text evidence="3">The sequence shown here is derived from an EMBL/GenBank/DDBJ whole genome shotgun (WGS) entry which is preliminary data.</text>
</comment>